<dbReference type="InterPro" id="IPR017451">
    <property type="entry name" value="F-box-assoc_interact_dom"/>
</dbReference>
<dbReference type="InterPro" id="IPR036047">
    <property type="entry name" value="F-box-like_dom_sf"/>
</dbReference>
<dbReference type="PANTHER" id="PTHR31672:SF2">
    <property type="entry name" value="F-BOX DOMAIN-CONTAINING PROTEIN"/>
    <property type="match status" value="1"/>
</dbReference>
<dbReference type="CDD" id="cd22157">
    <property type="entry name" value="F-box_AtFBW1-like"/>
    <property type="match status" value="1"/>
</dbReference>
<dbReference type="SMART" id="SM00256">
    <property type="entry name" value="FBOX"/>
    <property type="match status" value="2"/>
</dbReference>
<feature type="domain" description="F-box" evidence="1">
    <location>
        <begin position="110"/>
        <end position="150"/>
    </location>
</feature>
<dbReference type="Gene3D" id="1.20.1280.50">
    <property type="match status" value="2"/>
</dbReference>
<dbReference type="PROSITE" id="PS50181">
    <property type="entry name" value="FBOX"/>
    <property type="match status" value="1"/>
</dbReference>
<dbReference type="InterPro" id="IPR050796">
    <property type="entry name" value="SCF_F-box_component"/>
</dbReference>
<dbReference type="SUPFAM" id="SSF81383">
    <property type="entry name" value="F-box domain"/>
    <property type="match status" value="2"/>
</dbReference>
<sequence>MSNHYGTGTPVALGASLQRPAALLQLPRHGGRWKETRQVSLLDTWSESDSCIAGLLHIARIFSFSCFVHRAQIAPFVRSLIHAGQLPSECWMIPMKSNKRMKTEEAPSIIVPAAALPDEIVTEVLLRLPVKSLLRFRAVCRSWAATISSDAFCALHMAMPEDDGHHTSLAQTKLLAVAPTAAYDATALYSCSPQGPRADLLFTLDDVKGDFVDGVAAPCRGLTLLYDAVAPAYYVVNPSTRAFTRLPPCLDVRHSSVGLAFDARAKEYKVMRLFTKQNDPDMTCEVYTLGAHSWRPAVEGVVPEKLSAAAQFAVLTAATENLPPVLANGSLHWQIEHSLLTRDPAGVAILTFSVTEETFGWVQSPPFGTLGVHLVELGGCLCAVRDLRHASPDDGSNTLEIWKQQDYPAGTWFLDNRIDLPQQHLATSLQNPRVLGALGDGRSMQKIIMATSDHSVHAYHVMSRKLETIIPIADTAISYRRERRAIRICLFKETLVPVHQTPEEILFSSPMGKATKEILLRLPARSVARCKLVCNQWRRFAEDQTFIRSYSAHKSNEKKIKIMLVGKGTGRSFFSFAPLAKWPANKDAWLGSKVVCSKPCHGLNLLSTAKMDYLYNPCTGYHKTKFYPGTLDYGPWDTPNDCWRVPHNAFAVGNKNVGLGFNPVKQEHVAVIILYEFKDFKSRRCGFTCSAWRCTSASFQQHLDPPLPVNDMPPAYVDGVLYWMNDPRLGPCIDHAIVSFDIATEEFYVIPCPPHIAKWNGEESTRRLSVVELWEKLCIVVADVPENKLVIWKLEHGQWNRACTVCLKASSDYSLASNLVMPLAVDPEDGRILLSTGRRVGIYDPVKETIEELYAAGKHRNKLTASRFDWSPCIKSAVPPVPMLYEESLVSYPRRPKQRFLQL</sequence>
<dbReference type="Pfam" id="PF07734">
    <property type="entry name" value="FBA_1"/>
    <property type="match status" value="1"/>
</dbReference>
<evidence type="ECO:0000313" key="3">
    <source>
        <dbReference type="EMBL" id="GJM86161.1"/>
    </source>
</evidence>
<dbReference type="InterPro" id="IPR001810">
    <property type="entry name" value="F-box_dom"/>
</dbReference>
<dbReference type="NCBIfam" id="TIGR01640">
    <property type="entry name" value="F_box_assoc_1"/>
    <property type="match status" value="1"/>
</dbReference>
<gene>
    <name evidence="3" type="primary">ga01991</name>
    <name evidence="2" type="synonym">ga01304</name>
    <name evidence="2" type="ORF">PR202_ga01304</name>
    <name evidence="3" type="ORF">PR202_ga01991</name>
</gene>
<dbReference type="EMBL" id="BQKI01000001">
    <property type="protein sequence ID" value="GJM85533.1"/>
    <property type="molecule type" value="Genomic_DNA"/>
</dbReference>
<dbReference type="EMBL" id="BQKI01000001">
    <property type="protein sequence ID" value="GJM86161.1"/>
    <property type="molecule type" value="Genomic_DNA"/>
</dbReference>
<dbReference type="Proteomes" id="UP001054889">
    <property type="component" value="Unassembled WGS sequence"/>
</dbReference>
<reference evidence="3" key="1">
    <citation type="journal article" date="2018" name="DNA Res.">
        <title>Multiple hybrid de novo genome assembly of finger millet, an orphan allotetraploid crop.</title>
        <authorList>
            <person name="Hatakeyama M."/>
            <person name="Aluri S."/>
            <person name="Balachadran M.T."/>
            <person name="Sivarajan S.R."/>
            <person name="Patrignani A."/>
            <person name="Gruter S."/>
            <person name="Poveda L."/>
            <person name="Shimizu-Inatsugi R."/>
            <person name="Baeten J."/>
            <person name="Francoijs K.J."/>
            <person name="Nataraja K.N."/>
            <person name="Reddy Y.A.N."/>
            <person name="Phadnis S."/>
            <person name="Ravikumar R.L."/>
            <person name="Schlapbach R."/>
            <person name="Sreeman S.M."/>
            <person name="Shimizu K.K."/>
        </authorList>
    </citation>
    <scope>NUCLEOTIDE SEQUENCE</scope>
</reference>
<dbReference type="AlphaFoldDB" id="A0AAV5BIA7"/>
<reference evidence="3" key="2">
    <citation type="submission" date="2021-12" db="EMBL/GenBank/DDBJ databases">
        <title>Resequencing data analysis of finger millet.</title>
        <authorList>
            <person name="Hatakeyama M."/>
            <person name="Aluri S."/>
            <person name="Balachadran M.T."/>
            <person name="Sivarajan S.R."/>
            <person name="Poveda L."/>
            <person name="Shimizu-Inatsugi R."/>
            <person name="Schlapbach R."/>
            <person name="Sreeman S.M."/>
            <person name="Shimizu K.K."/>
        </authorList>
    </citation>
    <scope>NUCLEOTIDE SEQUENCE</scope>
</reference>
<evidence type="ECO:0000313" key="2">
    <source>
        <dbReference type="EMBL" id="GJM85533.1"/>
    </source>
</evidence>
<evidence type="ECO:0000313" key="4">
    <source>
        <dbReference type="Proteomes" id="UP001054889"/>
    </source>
</evidence>
<dbReference type="Pfam" id="PF08268">
    <property type="entry name" value="FBA_3"/>
    <property type="match status" value="1"/>
</dbReference>
<accession>A0AAV5BIA7</accession>
<organism evidence="3 4">
    <name type="scientific">Eleusine coracana subsp. coracana</name>
    <dbReference type="NCBI Taxonomy" id="191504"/>
    <lineage>
        <taxon>Eukaryota</taxon>
        <taxon>Viridiplantae</taxon>
        <taxon>Streptophyta</taxon>
        <taxon>Embryophyta</taxon>
        <taxon>Tracheophyta</taxon>
        <taxon>Spermatophyta</taxon>
        <taxon>Magnoliopsida</taxon>
        <taxon>Liliopsida</taxon>
        <taxon>Poales</taxon>
        <taxon>Poaceae</taxon>
        <taxon>PACMAD clade</taxon>
        <taxon>Chloridoideae</taxon>
        <taxon>Cynodonteae</taxon>
        <taxon>Eleusininae</taxon>
        <taxon>Eleusine</taxon>
    </lineage>
</organism>
<evidence type="ECO:0000259" key="1">
    <source>
        <dbReference type="PROSITE" id="PS50181"/>
    </source>
</evidence>
<dbReference type="PANTHER" id="PTHR31672">
    <property type="entry name" value="BNACNNG10540D PROTEIN"/>
    <property type="match status" value="1"/>
</dbReference>
<comment type="caution">
    <text evidence="3">The sequence shown here is derived from an EMBL/GenBank/DDBJ whole genome shotgun (WGS) entry which is preliminary data.</text>
</comment>
<keyword evidence="4" id="KW-1185">Reference proteome</keyword>
<proteinExistence type="predicted"/>
<dbReference type="InterPro" id="IPR006527">
    <property type="entry name" value="F-box-assoc_dom_typ1"/>
</dbReference>
<dbReference type="InterPro" id="IPR013187">
    <property type="entry name" value="F-box-assoc_dom_typ3"/>
</dbReference>
<name>A0AAV5BIA7_ELECO</name>
<protein>
    <recommendedName>
        <fullName evidence="1">F-box domain-containing protein</fullName>
    </recommendedName>
</protein>
<dbReference type="Pfam" id="PF00646">
    <property type="entry name" value="F-box"/>
    <property type="match status" value="2"/>
</dbReference>